<protein>
    <recommendedName>
        <fullName evidence="4">Coiled-coil domain containing 159</fullName>
    </recommendedName>
</protein>
<sequence length="515" mass="57900">MLRSFFLLGSSQTSLTPVGSSRSFSLPILTPGAGIIFHPALAPIINKRPVFRAEASLGCQRGHESVRTWELVSVQPSVPPTLSNPLLARLPQDPDYSVPSYCSPPGLECSGLALRKPSPHTPLPGPSSEKTLEYTFHWSRTPEPETLQLAAPENTVTIGTWRPGRDSGLQSHGSLPNSDSQNHCNDQDSPKRHHSNTKVIRTRETPSCRTSIYRCRSTVMIPESQKLLRCELESLRCQLQAQTKAFEFLNHSVTMLKDSCLQQIKIQQLEEMLSPTSRQADKERHKWDVEKGRQELYEALAKGLQGLQKTLYDNEEVQRAHTTRCLQLLAQEIWDSKKFLWEELELVRDEVTFIYQKLCECPKPMTRREEEITENLVNIQKMQKTQVKCCKVLTKMKQHGYETSNWLETEELPPGGSGSWRDDLQKELGDIWVCARIAPVPPAGYKGHRCLSPPRPSWDSDSDSDQDPSQPPLSKSCSFPPGVDTPLPQPTLPLLACPGIPKYTPFQLPAWASAP</sequence>
<name>A0A8C9B6Q8_PHOSS</name>
<feature type="compositionally biased region" description="Polar residues" evidence="1">
    <location>
        <begin position="168"/>
        <end position="184"/>
    </location>
</feature>
<gene>
    <name evidence="2" type="primary">CCDC159</name>
</gene>
<proteinExistence type="predicted"/>
<feature type="region of interest" description="Disordered" evidence="1">
    <location>
        <begin position="158"/>
        <end position="203"/>
    </location>
</feature>
<evidence type="ECO:0000313" key="3">
    <source>
        <dbReference type="Proteomes" id="UP000694554"/>
    </source>
</evidence>
<reference evidence="2" key="3">
    <citation type="submission" date="2025-09" db="UniProtKB">
        <authorList>
            <consortium name="Ensembl"/>
        </authorList>
    </citation>
    <scope>IDENTIFICATION</scope>
</reference>
<feature type="region of interest" description="Disordered" evidence="1">
    <location>
        <begin position="446"/>
        <end position="491"/>
    </location>
</feature>
<dbReference type="Ensembl" id="ENSPSNT00000001936.1">
    <property type="protein sequence ID" value="ENSPSNP00000001649.1"/>
    <property type="gene ID" value="ENSPSNG00000001308.1"/>
</dbReference>
<dbReference type="PANTHER" id="PTHR34533:SF1">
    <property type="entry name" value="COILED-COIL DOMAIN-CONTAINING PROTEIN 159"/>
    <property type="match status" value="1"/>
</dbReference>
<dbReference type="PANTHER" id="PTHR34533">
    <property type="entry name" value="TRANSMEMBRANE PROTEIN CCDC163"/>
    <property type="match status" value="1"/>
</dbReference>
<organism evidence="2 3">
    <name type="scientific">Phocoena sinus</name>
    <name type="common">Vaquita</name>
    <dbReference type="NCBI Taxonomy" id="42100"/>
    <lineage>
        <taxon>Eukaryota</taxon>
        <taxon>Metazoa</taxon>
        <taxon>Chordata</taxon>
        <taxon>Craniata</taxon>
        <taxon>Vertebrata</taxon>
        <taxon>Euteleostomi</taxon>
        <taxon>Mammalia</taxon>
        <taxon>Eutheria</taxon>
        <taxon>Laurasiatheria</taxon>
        <taxon>Artiodactyla</taxon>
        <taxon>Whippomorpha</taxon>
        <taxon>Cetacea</taxon>
        <taxon>Odontoceti</taxon>
        <taxon>Phocoenidae</taxon>
        <taxon>Phocoena</taxon>
    </lineage>
</organism>
<dbReference type="GeneTree" id="ENSGT00390000008201"/>
<evidence type="ECO:0000313" key="2">
    <source>
        <dbReference type="Ensembl" id="ENSPSNP00000001649.1"/>
    </source>
</evidence>
<evidence type="ECO:0008006" key="4">
    <source>
        <dbReference type="Google" id="ProtNLM"/>
    </source>
</evidence>
<dbReference type="AlphaFoldDB" id="A0A8C9B6Q8"/>
<accession>A0A8C9B6Q8</accession>
<reference evidence="2" key="1">
    <citation type="submission" date="2019-08" db="EMBL/GenBank/DDBJ databases">
        <title>Phocoena sinus (Vaquita) genome, mPhoSin1, primary haplotype.</title>
        <authorList>
            <person name="Morin P."/>
            <person name="Mountcastle J."/>
            <person name="Fungtammasan C."/>
            <person name="Rhie A."/>
            <person name="Rojas-Bracho L."/>
            <person name="Smith C.R."/>
            <person name="Taylor B.L."/>
            <person name="Gulland F.M.D."/>
            <person name="Musser W."/>
            <person name="Houck M."/>
            <person name="Haase B."/>
            <person name="Paez S."/>
            <person name="Howe K."/>
            <person name="Torrance J."/>
            <person name="Formenti G."/>
            <person name="Phillippy A."/>
            <person name="Ryder O."/>
            <person name="Jarvis E.D."/>
            <person name="Fedrigo O."/>
        </authorList>
    </citation>
    <scope>NUCLEOTIDE SEQUENCE [LARGE SCALE GENOMIC DNA]</scope>
</reference>
<reference evidence="2" key="2">
    <citation type="submission" date="2025-08" db="UniProtKB">
        <authorList>
            <consortium name="Ensembl"/>
        </authorList>
    </citation>
    <scope>IDENTIFICATION</scope>
</reference>
<dbReference type="Proteomes" id="UP000694554">
    <property type="component" value="Chromosome 3"/>
</dbReference>
<evidence type="ECO:0000256" key="1">
    <source>
        <dbReference type="SAM" id="MobiDB-lite"/>
    </source>
</evidence>
<keyword evidence="3" id="KW-1185">Reference proteome</keyword>
<dbReference type="InterPro" id="IPR039284">
    <property type="entry name" value="CCDC159/163"/>
</dbReference>